<evidence type="ECO:0000313" key="2">
    <source>
        <dbReference type="EMBL" id="KAL1888955.1"/>
    </source>
</evidence>
<gene>
    <name evidence="2" type="ORF">Sste5346_009223</name>
</gene>
<comment type="caution">
    <text evidence="2">The sequence shown here is derived from an EMBL/GenBank/DDBJ whole genome shotgun (WGS) entry which is preliminary data.</text>
</comment>
<feature type="compositionally biased region" description="Acidic residues" evidence="1">
    <location>
        <begin position="486"/>
        <end position="497"/>
    </location>
</feature>
<accession>A0ABR3YKT9</accession>
<name>A0ABR3YKT9_9PEZI</name>
<reference evidence="2 3" key="1">
    <citation type="journal article" date="2024" name="IMA Fungus">
        <title>IMA Genome - F19 : A genome assembly and annotation guide to empower mycologists, including annotated draft genome sequences of Ceratocystis pirilliformis, Diaporthe australafricana, Fusarium ophioides, Paecilomyces lecythidis, and Sporothrix stenoceras.</title>
        <authorList>
            <person name="Aylward J."/>
            <person name="Wilson A.M."/>
            <person name="Visagie C.M."/>
            <person name="Spraker J."/>
            <person name="Barnes I."/>
            <person name="Buitendag C."/>
            <person name="Ceriani C."/>
            <person name="Del Mar Angel L."/>
            <person name="du Plessis D."/>
            <person name="Fuchs T."/>
            <person name="Gasser K."/>
            <person name="Kramer D."/>
            <person name="Li W."/>
            <person name="Munsamy K."/>
            <person name="Piso A."/>
            <person name="Price J.L."/>
            <person name="Sonnekus B."/>
            <person name="Thomas C."/>
            <person name="van der Nest A."/>
            <person name="van Dijk A."/>
            <person name="van Heerden A."/>
            <person name="van Vuuren N."/>
            <person name="Yilmaz N."/>
            <person name="Duong T.A."/>
            <person name="van der Merwe N.A."/>
            <person name="Wingfield M.J."/>
            <person name="Wingfield B.D."/>
        </authorList>
    </citation>
    <scope>NUCLEOTIDE SEQUENCE [LARGE SCALE GENOMIC DNA]</scope>
    <source>
        <strain evidence="2 3">CMW 5346</strain>
    </source>
</reference>
<protein>
    <submittedName>
        <fullName evidence="2">Uncharacterized protein</fullName>
    </submittedName>
</protein>
<feature type="region of interest" description="Disordered" evidence="1">
    <location>
        <begin position="474"/>
        <end position="497"/>
    </location>
</feature>
<dbReference type="Proteomes" id="UP001583186">
    <property type="component" value="Unassembled WGS sequence"/>
</dbReference>
<evidence type="ECO:0000256" key="1">
    <source>
        <dbReference type="SAM" id="MobiDB-lite"/>
    </source>
</evidence>
<organism evidence="2 3">
    <name type="scientific">Sporothrix stenoceras</name>
    <dbReference type="NCBI Taxonomy" id="5173"/>
    <lineage>
        <taxon>Eukaryota</taxon>
        <taxon>Fungi</taxon>
        <taxon>Dikarya</taxon>
        <taxon>Ascomycota</taxon>
        <taxon>Pezizomycotina</taxon>
        <taxon>Sordariomycetes</taxon>
        <taxon>Sordariomycetidae</taxon>
        <taxon>Ophiostomatales</taxon>
        <taxon>Ophiostomataceae</taxon>
        <taxon>Sporothrix</taxon>
    </lineage>
</organism>
<feature type="region of interest" description="Disordered" evidence="1">
    <location>
        <begin position="305"/>
        <end position="432"/>
    </location>
</feature>
<proteinExistence type="predicted"/>
<keyword evidence="3" id="KW-1185">Reference proteome</keyword>
<dbReference type="EMBL" id="JAWCUI010000082">
    <property type="protein sequence ID" value="KAL1888955.1"/>
    <property type="molecule type" value="Genomic_DNA"/>
</dbReference>
<feature type="compositionally biased region" description="Polar residues" evidence="1">
    <location>
        <begin position="399"/>
        <end position="411"/>
    </location>
</feature>
<evidence type="ECO:0000313" key="3">
    <source>
        <dbReference type="Proteomes" id="UP001583186"/>
    </source>
</evidence>
<feature type="compositionally biased region" description="Basic and acidic residues" evidence="1">
    <location>
        <begin position="332"/>
        <end position="368"/>
    </location>
</feature>
<sequence length="497" mass="56503">MSSTHTTSQPTSKDNLSHNVSAYEFDYMMASVHPQHHKLPMFGDALPIGGPTVEFGPKLSGHHATRNGHDHFSISSLEIEEDRKERLGLPGKKRIRAKFVKRQKREQREHMPPGFCLIELSAKRFLKIGFDLNRKNCGASHIDYQQACREVRRAISKAIRDGFLPPLTDGIAQDVTDTSNPDTHSPVAWAKHMYAFCNYEVARLMHPFLGDDKFRSFFRIFRCCNRITLRLFRNKEVQRAYEARQYQHGRYMYELQQMEHQQYSDGQPQQDHILSASALEFVPTSTPNSMPGIKKYNMQKEVNQQVPATVTPPASKPTTKYWPPVILNGSSKPHDPVVETDDVKEVPPEEEKPDKPEPDKLELDKLEPAEPEPESPPSSSLSSDGTAYATDDSEDNHWESQPITPASSTGSLPMKISIIIVTPPPDDDDNSTKCENWAEEVRNCVDPRYLMVPGQQPFVAEEVQPAHSVKFAPLPRYNDDRPEFDSWADEVEDELLE</sequence>